<proteinExistence type="predicted"/>
<comment type="caution">
    <text evidence="2">The sequence shown here is derived from an EMBL/GenBank/DDBJ whole genome shotgun (WGS) entry which is preliminary data.</text>
</comment>
<feature type="compositionally biased region" description="Basic residues" evidence="1">
    <location>
        <begin position="350"/>
        <end position="363"/>
    </location>
</feature>
<accession>A0A9W7SYB6</accession>
<feature type="region of interest" description="Disordered" evidence="1">
    <location>
        <begin position="36"/>
        <end position="64"/>
    </location>
</feature>
<sequence length="433" mass="48290">MSVNHTDINVRHLAPHVFLMSSPSVEGDATKVRKHIVSIPRPPTPPSSDCDPDPSTNRPPSPIAARSPIAQARSSAPSATNAIASLDATDELLLRQIQSGEKTSLSIRPSHFTRLAPHLREFRVDYDPKQEKLLRRMPGSVHEEVLETLRRRLYLEQERVQKSEHVDPRVRHPIASVVLRGSTSITLGQGVTKEIRSPDISITDEHDDTLPTFICEVAHSQTAEKVKELCPRYIERSEGVIQCTLAVDLPYGRPGPGSVTVYRIGEKKIDGEIWGCAVEEQTATICDPDGDAEDAAIELRASDFLRLDPEDGGDEADRTRISIPLAEISRAYRKAMEGQEEASQRPREATKRKRHDARQKRWPQPKVTSGSEYEDEEAPQAKRQQRRGAVEDTDPARPMMSLRSRSTRPPAASSSTPTRRKSEKWKKDPSGDS</sequence>
<protein>
    <submittedName>
        <fullName evidence="2">Uncharacterized protein</fullName>
    </submittedName>
</protein>
<dbReference type="AlphaFoldDB" id="A0A9W7SYB6"/>
<name>A0A9W7SYB6_9PEZI</name>
<evidence type="ECO:0000313" key="2">
    <source>
        <dbReference type="EMBL" id="KAH9840385.1"/>
    </source>
</evidence>
<evidence type="ECO:0000256" key="1">
    <source>
        <dbReference type="SAM" id="MobiDB-lite"/>
    </source>
</evidence>
<gene>
    <name evidence="2" type="ORF">Tdes44962_MAKER07931</name>
</gene>
<reference evidence="2 3" key="2">
    <citation type="journal article" date="2021" name="Curr. Genet.">
        <title>Genetic response to nitrogen starvation in the aggressive Eucalyptus foliar pathogen Teratosphaeria destructans.</title>
        <authorList>
            <person name="Havenga M."/>
            <person name="Wingfield B.D."/>
            <person name="Wingfield M.J."/>
            <person name="Dreyer L.L."/>
            <person name="Roets F."/>
            <person name="Aylward J."/>
        </authorList>
    </citation>
    <scope>NUCLEOTIDE SEQUENCE [LARGE SCALE GENOMIC DNA]</scope>
    <source>
        <strain evidence="2">CMW44962</strain>
    </source>
</reference>
<dbReference type="OrthoDB" id="3485856at2759"/>
<feature type="compositionally biased region" description="Low complexity" evidence="1">
    <location>
        <begin position="403"/>
        <end position="417"/>
    </location>
</feature>
<feature type="compositionally biased region" description="Basic and acidic residues" evidence="1">
    <location>
        <begin position="334"/>
        <end position="349"/>
    </location>
</feature>
<feature type="region of interest" description="Disordered" evidence="1">
    <location>
        <begin position="334"/>
        <end position="433"/>
    </location>
</feature>
<keyword evidence="3" id="KW-1185">Reference proteome</keyword>
<organism evidence="2 3">
    <name type="scientific">Teratosphaeria destructans</name>
    <dbReference type="NCBI Taxonomy" id="418781"/>
    <lineage>
        <taxon>Eukaryota</taxon>
        <taxon>Fungi</taxon>
        <taxon>Dikarya</taxon>
        <taxon>Ascomycota</taxon>
        <taxon>Pezizomycotina</taxon>
        <taxon>Dothideomycetes</taxon>
        <taxon>Dothideomycetidae</taxon>
        <taxon>Mycosphaerellales</taxon>
        <taxon>Teratosphaeriaceae</taxon>
        <taxon>Teratosphaeria</taxon>
    </lineage>
</organism>
<dbReference type="Proteomes" id="UP001138500">
    <property type="component" value="Unassembled WGS sequence"/>
</dbReference>
<reference evidence="2 3" key="1">
    <citation type="journal article" date="2018" name="IMA Fungus">
        <title>IMA Genome-F 10: Nine draft genome sequences of Claviceps purpurea s.lat., including C. arundinis, C. humidiphila, and C. cf. spartinae, pseudomolecules for the pitch canker pathogen Fusarium circinatum, draft genome of Davidsoniella eucalypti, Grosmannia galeiformis, Quambalaria eucalypti, and Teratosphaeria destructans.</title>
        <authorList>
            <person name="Wingfield B.D."/>
            <person name="Liu M."/>
            <person name="Nguyen H.D."/>
            <person name="Lane F.A."/>
            <person name="Morgan S.W."/>
            <person name="De Vos L."/>
            <person name="Wilken P.M."/>
            <person name="Duong T.A."/>
            <person name="Aylward J."/>
            <person name="Coetzee M.P."/>
            <person name="Dadej K."/>
            <person name="De Beer Z.W."/>
            <person name="Findlay W."/>
            <person name="Havenga M."/>
            <person name="Kolarik M."/>
            <person name="Menzies J.G."/>
            <person name="Naidoo K."/>
            <person name="Pochopski O."/>
            <person name="Shoukouhi P."/>
            <person name="Santana Q.C."/>
            <person name="Seifert K.A."/>
            <person name="Soal N."/>
            <person name="Steenkamp E.T."/>
            <person name="Tatham C.T."/>
            <person name="van der Nest M.A."/>
            <person name="Wingfield M.J."/>
        </authorList>
    </citation>
    <scope>NUCLEOTIDE SEQUENCE [LARGE SCALE GENOMIC DNA]</scope>
    <source>
        <strain evidence="2">CMW44962</strain>
    </source>
</reference>
<dbReference type="EMBL" id="RIBY02000569">
    <property type="protein sequence ID" value="KAH9840385.1"/>
    <property type="molecule type" value="Genomic_DNA"/>
</dbReference>
<evidence type="ECO:0000313" key="3">
    <source>
        <dbReference type="Proteomes" id="UP001138500"/>
    </source>
</evidence>